<feature type="region of interest" description="Disordered" evidence="7">
    <location>
        <begin position="1725"/>
        <end position="1747"/>
    </location>
</feature>
<dbReference type="InterPro" id="IPR000571">
    <property type="entry name" value="Znf_CCCH"/>
</dbReference>
<feature type="compositionally biased region" description="Polar residues" evidence="7">
    <location>
        <begin position="816"/>
        <end position="826"/>
    </location>
</feature>
<dbReference type="EMBL" id="QNGE01000746">
    <property type="protein sequence ID" value="KAA3679415.1"/>
    <property type="molecule type" value="Genomic_DNA"/>
</dbReference>
<dbReference type="PANTHER" id="PTHR12675:SF6">
    <property type="entry name" value="ZINC FINGER CCCH DOMAIN-CONTAINING PROTEIN 10"/>
    <property type="match status" value="1"/>
</dbReference>
<feature type="zinc finger region" description="C3H1-type" evidence="5">
    <location>
        <begin position="51"/>
        <end position="77"/>
    </location>
</feature>
<evidence type="ECO:0000313" key="9">
    <source>
        <dbReference type="EMBL" id="KAA3679415.1"/>
    </source>
</evidence>
<feature type="compositionally biased region" description="Basic and acidic residues" evidence="7">
    <location>
        <begin position="828"/>
        <end position="847"/>
    </location>
</feature>
<dbReference type="GO" id="GO:0003723">
    <property type="term" value="F:RNA binding"/>
    <property type="evidence" value="ECO:0007669"/>
    <property type="project" value="TreeGrafter"/>
</dbReference>
<feature type="region of interest" description="Disordered" evidence="7">
    <location>
        <begin position="816"/>
        <end position="869"/>
    </location>
</feature>
<keyword evidence="4 5" id="KW-0862">Zinc</keyword>
<comment type="caution">
    <text evidence="9">The sequence shown here is derived from an EMBL/GenBank/DDBJ whole genome shotgun (WGS) entry which is preliminary data.</text>
</comment>
<evidence type="ECO:0000313" key="10">
    <source>
        <dbReference type="Proteomes" id="UP000324629"/>
    </source>
</evidence>
<reference evidence="9 10" key="1">
    <citation type="journal article" date="2019" name="Gigascience">
        <title>Whole-genome sequence of the oriental lung fluke Paragonimus westermani.</title>
        <authorList>
            <person name="Oey H."/>
            <person name="Zakrzewski M."/>
            <person name="Narain K."/>
            <person name="Devi K.R."/>
            <person name="Agatsuma T."/>
            <person name="Nawaratna S."/>
            <person name="Gobert G.N."/>
            <person name="Jones M.K."/>
            <person name="Ragan M.A."/>
            <person name="McManus D.P."/>
            <person name="Krause L."/>
        </authorList>
    </citation>
    <scope>NUCLEOTIDE SEQUENCE [LARGE SCALE GENOMIC DNA]</scope>
    <source>
        <strain evidence="9 10">IND2009</strain>
    </source>
</reference>
<evidence type="ECO:0000256" key="7">
    <source>
        <dbReference type="SAM" id="MobiDB-lite"/>
    </source>
</evidence>
<dbReference type="Pfam" id="PF00642">
    <property type="entry name" value="zf-CCCH"/>
    <property type="match status" value="1"/>
</dbReference>
<dbReference type="PROSITE" id="PS50103">
    <property type="entry name" value="ZF_C3H1"/>
    <property type="match status" value="3"/>
</dbReference>
<evidence type="ECO:0000256" key="3">
    <source>
        <dbReference type="ARBA" id="ARBA00022771"/>
    </source>
</evidence>
<dbReference type="PANTHER" id="PTHR12675">
    <property type="entry name" value="MUSCLEBLIND-LIKE PROTEIN"/>
    <property type="match status" value="1"/>
</dbReference>
<organism evidence="9 10">
    <name type="scientific">Paragonimus westermani</name>
    <dbReference type="NCBI Taxonomy" id="34504"/>
    <lineage>
        <taxon>Eukaryota</taxon>
        <taxon>Metazoa</taxon>
        <taxon>Spiralia</taxon>
        <taxon>Lophotrochozoa</taxon>
        <taxon>Platyhelminthes</taxon>
        <taxon>Trematoda</taxon>
        <taxon>Digenea</taxon>
        <taxon>Plagiorchiida</taxon>
        <taxon>Troglotremata</taxon>
        <taxon>Troglotrematidae</taxon>
        <taxon>Paragonimus</taxon>
    </lineage>
</organism>
<evidence type="ECO:0000256" key="1">
    <source>
        <dbReference type="ARBA" id="ARBA00022723"/>
    </source>
</evidence>
<feature type="zinc finger region" description="C3H1-type" evidence="5">
    <location>
        <begin position="16"/>
        <end position="43"/>
    </location>
</feature>
<dbReference type="Proteomes" id="UP000324629">
    <property type="component" value="Unassembled WGS sequence"/>
</dbReference>
<feature type="zinc finger region" description="C3H1-type" evidence="5">
    <location>
        <begin position="106"/>
        <end position="133"/>
    </location>
</feature>
<sequence length="1747" mass="186431">MSGTSTDYQANQQPPSGDVAICRDFLRNVCKRGRRCKFVHPTQLECEKIRRSERIFCHDFQNSVCRRPACKFLHYSREDEEIFRLTGHLPDEVDSKGDGSQATAIEESPPICKDYLNGICTRGPSCKYRHMSLANEKRAQCCSVTDASSTFHDLFLDEMCASDFVPVMCTAPPSQPILSTSLAVALQHPTMLTVPTSVPNHDRIQLTQSATLNTSIVSGQESVLTPVKDMYINSGAPPAPVVGVVDHVGLPSSNLQHTIYAHPSGLGTFTPLVSVSSSSQPVPCSSMLAVVAEPSQHPTLLQHPTAVAASQTTYHLLSSTPAPMQQQLLSSSSSVSSAPALLTIPLPQFACNSTTPGAILASHASAECNAHQHPSVLANRALANASGTCFPSYNLLHINPTSAVETVPVFPGQHALPDKVTTAVSSSTTAVLAAAAAAGYLAQHLPVMTGGTPVTPSDSGGGCSGNGPATLNVRFGSQQDLMVERTPESAALAAAANLPAVSAAAAAAVAAAKVFAARTTGVPLSDTSYSAENSKCLPNLRDPNGSQRASKSEQSKTPANTDYSGDALFIKKQTSLHFPSCYPTSTATSTTTTSIASEVHVSTTSPPINSTPASSSSSHYVHRTQQDEEDAKTAAAVAAAACIGAMFSQPLSGGGADSSSVAAMLGDLMGKNHLNLGHSTITQEGPEVSRTSQFLSADASFQNTYVSLEEQFPCESSLTTSHLNNRRKDVSLVGDVTSLQNSTDTTITLCSEDNSCSLSGFQCHSFPNPRMDFANSSTWTSVATTVASAAQAAAAAAVAVTAAVTRSAKFFQLTRNQVAQQPSTPESELPRGRDSEHSHFADMDPQVREPSNTKSLVTATEPDRTTLSPNTAVTMTSAAAAAAMVAAAASAAAKQRRMFSGRRLQTYPDCIDLPYSSQPRLNLPPKDAYDAEDSEYSVACDTDRYAPPKRRMKIRAVTSKRYGYVRLRRDVALREPLEDDEDEEEPDVYEDDITLSPEVTPPYGVPVKQKRHSGQLSIMYNPNTDDSRPASCDTSPSETLETEPYSISRRSEAISIPCSSATFHSGECVHDLAVTCSRPRIVVPRDLFSFDQKDVVCSTSVQTSTSTIGRTQKPLSSVNTVHPVASVSSVVMCPNPRHTSFPRRSRSVSSLSTFCHKIATPLRSKSLPPLPCIHNSWVGLHTEDTQPESAIQCDIPKSSASSILGVQQYPYGSASQVTPTRSASVERVPFKGSIESYRKRYRRPVPLLLNSSRRLLKLRHSKEMSMIARGTNKIDSLVTKRRNQDRTPATASPDSVLNEDYSGHDDADDPEYVDTEDYDDDLFDLGTSETSIKRSRSLRATCSKPGKRKVNDLFASAGFSNFTYSSVSMRHQNALKAENVRLRRKLSDLMRQRGDLRAANEILLEQNARLRHSSKRVSAVARMAASATKIIEAHNKSQFAQPVSHALSAPVFPSSSIHVTQSGNPFSLTQAAAAVVAAAQQQSNTPALHGVYVSSPTASITQAAPQAVAALAGGAHALFPSAVMAGAIPGTITLSSHQPLTTVQIQGSVDSLVPTPISTQSPAMIGQQSLASQQNNVRNFYHSQLHPVGSLPVSIANLTPHPNLATAPSTIQVCHYPIPSSAAVFPTLPHSTAVSPSMMPMGTPNAVTLLVGPQPPPTAYTSVGSHPRLPSTLHLQGNLETKHASINVSPVSQFPSYVYQGSPSSGMLTTNNTTHLTNSVQNMDCFSPSTSKPSISQHTVRRRMKKL</sequence>
<evidence type="ECO:0000256" key="5">
    <source>
        <dbReference type="PROSITE-ProRule" id="PRU00723"/>
    </source>
</evidence>
<feature type="region of interest" description="Disordered" evidence="7">
    <location>
        <begin position="1020"/>
        <end position="1046"/>
    </location>
</feature>
<keyword evidence="3 5" id="KW-0863">Zinc-finger</keyword>
<evidence type="ECO:0000256" key="2">
    <source>
        <dbReference type="ARBA" id="ARBA00022737"/>
    </source>
</evidence>
<accession>A0A5J4NUS8</accession>
<feature type="domain" description="C3H1-type" evidence="8">
    <location>
        <begin position="51"/>
        <end position="77"/>
    </location>
</feature>
<dbReference type="Gene3D" id="4.10.1000.10">
    <property type="entry name" value="Zinc finger, CCCH-type"/>
    <property type="match status" value="1"/>
</dbReference>
<feature type="compositionally biased region" description="Polar residues" evidence="7">
    <location>
        <begin position="1286"/>
        <end position="1295"/>
    </location>
</feature>
<feature type="domain" description="C3H1-type" evidence="8">
    <location>
        <begin position="106"/>
        <end position="133"/>
    </location>
</feature>
<feature type="region of interest" description="Disordered" evidence="7">
    <location>
        <begin position="600"/>
        <end position="632"/>
    </location>
</feature>
<evidence type="ECO:0000256" key="6">
    <source>
        <dbReference type="SAM" id="Coils"/>
    </source>
</evidence>
<feature type="domain" description="C3H1-type" evidence="8">
    <location>
        <begin position="16"/>
        <end position="43"/>
    </location>
</feature>
<keyword evidence="1 5" id="KW-0479">Metal-binding</keyword>
<keyword evidence="10" id="KW-1185">Reference proteome</keyword>
<gene>
    <name evidence="9" type="ORF">DEA37_0006531</name>
</gene>
<feature type="compositionally biased region" description="Low complexity" evidence="7">
    <location>
        <begin position="600"/>
        <end position="618"/>
    </location>
</feature>
<dbReference type="GO" id="GO:0008270">
    <property type="term" value="F:zinc ion binding"/>
    <property type="evidence" value="ECO:0007669"/>
    <property type="project" value="UniProtKB-KW"/>
</dbReference>
<feature type="compositionally biased region" description="Polar residues" evidence="7">
    <location>
        <begin position="849"/>
        <end position="858"/>
    </location>
</feature>
<evidence type="ECO:0000259" key="8">
    <source>
        <dbReference type="PROSITE" id="PS50103"/>
    </source>
</evidence>
<keyword evidence="2" id="KW-0677">Repeat</keyword>
<feature type="compositionally biased region" description="Polar residues" evidence="7">
    <location>
        <begin position="1725"/>
        <end position="1738"/>
    </location>
</feature>
<keyword evidence="6" id="KW-0175">Coiled coil</keyword>
<dbReference type="Pfam" id="PF14608">
    <property type="entry name" value="zf-CCCH_2"/>
    <property type="match status" value="1"/>
</dbReference>
<feature type="region of interest" description="Disordered" evidence="7">
    <location>
        <begin position="1275"/>
        <end position="1313"/>
    </location>
</feature>
<evidence type="ECO:0000256" key="4">
    <source>
        <dbReference type="ARBA" id="ARBA00022833"/>
    </source>
</evidence>
<feature type="coiled-coil region" evidence="6">
    <location>
        <begin position="1372"/>
        <end position="1399"/>
    </location>
</feature>
<proteinExistence type="predicted"/>
<name>A0A5J4NUS8_9TREM</name>
<dbReference type="Gene3D" id="3.30.1370.210">
    <property type="match status" value="1"/>
</dbReference>
<dbReference type="GO" id="GO:0043484">
    <property type="term" value="P:regulation of RNA splicing"/>
    <property type="evidence" value="ECO:0007669"/>
    <property type="project" value="TreeGrafter"/>
</dbReference>
<dbReference type="SMART" id="SM00356">
    <property type="entry name" value="ZnF_C3H1"/>
    <property type="match status" value="3"/>
</dbReference>
<feature type="region of interest" description="Disordered" evidence="7">
    <location>
        <begin position="527"/>
        <end position="564"/>
    </location>
</feature>
<protein>
    <recommendedName>
        <fullName evidence="8">C3H1-type domain-containing protein</fullName>
    </recommendedName>
</protein>